<dbReference type="EMBL" id="VCIW01000007">
    <property type="protein sequence ID" value="TLS51736.1"/>
    <property type="molecule type" value="Genomic_DNA"/>
</dbReference>
<organism evidence="2 3">
    <name type="scientific">Paenibacillus antri</name>
    <dbReference type="NCBI Taxonomy" id="2582848"/>
    <lineage>
        <taxon>Bacteria</taxon>
        <taxon>Bacillati</taxon>
        <taxon>Bacillota</taxon>
        <taxon>Bacilli</taxon>
        <taxon>Bacillales</taxon>
        <taxon>Paenibacillaceae</taxon>
        <taxon>Paenibacillus</taxon>
    </lineage>
</organism>
<dbReference type="OrthoDB" id="112777at2"/>
<dbReference type="GO" id="GO:0004029">
    <property type="term" value="F:aldehyde dehydrogenase (NAD+) activity"/>
    <property type="evidence" value="ECO:0007669"/>
    <property type="project" value="TreeGrafter"/>
</dbReference>
<dbReference type="InterPro" id="IPR016040">
    <property type="entry name" value="NAD(P)-bd_dom"/>
</dbReference>
<gene>
    <name evidence="2" type="ORF">FE782_12525</name>
</gene>
<dbReference type="Gene3D" id="3.40.50.720">
    <property type="entry name" value="NAD(P)-binding Rossmann-like Domain"/>
    <property type="match status" value="1"/>
</dbReference>
<feature type="domain" description="NAD(P)-binding" evidence="1">
    <location>
        <begin position="8"/>
        <end position="117"/>
    </location>
</feature>
<dbReference type="InterPro" id="IPR051783">
    <property type="entry name" value="NAD(P)-dependent_oxidoreduct"/>
</dbReference>
<comment type="caution">
    <text evidence="2">The sequence shown here is derived from an EMBL/GenBank/DDBJ whole genome shotgun (WGS) entry which is preliminary data.</text>
</comment>
<evidence type="ECO:0000313" key="2">
    <source>
        <dbReference type="EMBL" id="TLS51736.1"/>
    </source>
</evidence>
<keyword evidence="3" id="KW-1185">Reference proteome</keyword>
<dbReference type="Proteomes" id="UP000309676">
    <property type="component" value="Unassembled WGS sequence"/>
</dbReference>
<proteinExistence type="predicted"/>
<dbReference type="PANTHER" id="PTHR48079:SF6">
    <property type="entry name" value="NAD(P)-BINDING DOMAIN-CONTAINING PROTEIN-RELATED"/>
    <property type="match status" value="1"/>
</dbReference>
<evidence type="ECO:0000259" key="1">
    <source>
        <dbReference type="Pfam" id="PF13460"/>
    </source>
</evidence>
<dbReference type="GO" id="GO:0005737">
    <property type="term" value="C:cytoplasm"/>
    <property type="evidence" value="ECO:0007669"/>
    <property type="project" value="TreeGrafter"/>
</dbReference>
<name>A0A5R9GBQ0_9BACL</name>
<evidence type="ECO:0000313" key="3">
    <source>
        <dbReference type="Proteomes" id="UP000309676"/>
    </source>
</evidence>
<reference evidence="2 3" key="1">
    <citation type="submission" date="2019-05" db="EMBL/GenBank/DDBJ databases">
        <authorList>
            <person name="Narsing Rao M.P."/>
            <person name="Li W.J."/>
        </authorList>
    </citation>
    <scope>NUCLEOTIDE SEQUENCE [LARGE SCALE GENOMIC DNA]</scope>
    <source>
        <strain evidence="2 3">SYSU_K30003</strain>
    </source>
</reference>
<dbReference type="Pfam" id="PF13460">
    <property type="entry name" value="NAD_binding_10"/>
    <property type="match status" value="1"/>
</dbReference>
<accession>A0A5R9GBQ0</accession>
<dbReference type="PANTHER" id="PTHR48079">
    <property type="entry name" value="PROTEIN YEEZ"/>
    <property type="match status" value="1"/>
</dbReference>
<dbReference type="RefSeq" id="WP_138194443.1">
    <property type="nucleotide sequence ID" value="NZ_VCIW01000007.1"/>
</dbReference>
<protein>
    <submittedName>
        <fullName evidence="2">SDR family NAD(P)-dependent oxidoreductase</fullName>
    </submittedName>
</protein>
<sequence length="316" mass="34606">MKKAIVLGATGGTGAAIAEELVKRGVNVAAFGRSRAKLESFAARLGHPPHLTLAVGDAFQAKDIEAASAGADVLFHCANVPYHEMEERLLPLGEAVMQAADRLGLKVVVVDGIYPYGRRQADRVDEDHPKEPHTRKGRIRLQYGRMVFDRRWTRARPLIVRLPDYYGPTANQASYLGGTLQAIAKGKVGFFIGNMRVPREYVYLPDAARMTVDIALREDAYGEEWNIPGAGVISGNEIVRLARKAAGSTKSVIPLGKIGLSILGAFVPVMKEVVEMLYLTTEPLRLSGEKYERRIGPIAATRYEEGIAETVRRLKG</sequence>
<dbReference type="SUPFAM" id="SSF51735">
    <property type="entry name" value="NAD(P)-binding Rossmann-fold domains"/>
    <property type="match status" value="1"/>
</dbReference>
<dbReference type="AlphaFoldDB" id="A0A5R9GBQ0"/>
<dbReference type="InterPro" id="IPR036291">
    <property type="entry name" value="NAD(P)-bd_dom_sf"/>
</dbReference>